<dbReference type="PROSITE" id="PS51379">
    <property type="entry name" value="4FE4S_FER_2"/>
    <property type="match status" value="2"/>
</dbReference>
<evidence type="ECO:0000256" key="5">
    <source>
        <dbReference type="ARBA" id="ARBA00022982"/>
    </source>
</evidence>
<dbReference type="InterPro" id="IPR017896">
    <property type="entry name" value="4Fe4S_Fe-S-bd"/>
</dbReference>
<dbReference type="PANTHER" id="PTHR43034">
    <property type="entry name" value="ION-TRANSLOCATING OXIDOREDUCTASE COMPLEX SUBUNIT C"/>
    <property type="match status" value="1"/>
</dbReference>
<dbReference type="Pfam" id="PF13375">
    <property type="entry name" value="RnfC_N"/>
    <property type="match status" value="1"/>
</dbReference>
<protein>
    <recommendedName>
        <fullName evidence="8">Ion-translocating oxidoreductase complex subunit C</fullName>
        <ecNumber evidence="8">7.-.-.-</ecNumber>
    </recommendedName>
    <alternativeName>
        <fullName evidence="8">Rnf electron transport complex subunit C</fullName>
    </alternativeName>
</protein>
<evidence type="ECO:0000256" key="8">
    <source>
        <dbReference type="HAMAP-Rule" id="MF_00461"/>
    </source>
</evidence>
<feature type="binding site" evidence="8">
    <location>
        <position position="373"/>
    </location>
    <ligand>
        <name>[4Fe-4S] cluster</name>
        <dbReference type="ChEBI" id="CHEBI:49883"/>
        <label>1</label>
    </ligand>
</feature>
<dbReference type="NCBIfam" id="NF003454">
    <property type="entry name" value="PRK05035.1"/>
    <property type="match status" value="1"/>
</dbReference>
<keyword evidence="6 8" id="KW-0408">Iron</keyword>
<gene>
    <name evidence="10" type="primary">rsxC</name>
    <name evidence="8" type="synonym">rnfC</name>
    <name evidence="10" type="ORF">Ana3638_03965</name>
</gene>
<evidence type="ECO:0000256" key="1">
    <source>
        <dbReference type="ARBA" id="ARBA00022448"/>
    </source>
</evidence>
<comment type="cofactor">
    <cofactor evidence="8">
        <name>[4Fe-4S] cluster</name>
        <dbReference type="ChEBI" id="CHEBI:49883"/>
    </cofactor>
    <text evidence="8">Binds 2 [4Fe-4S] clusters per subunit.</text>
</comment>
<dbReference type="Pfam" id="PF01512">
    <property type="entry name" value="Complex1_51K"/>
    <property type="match status" value="1"/>
</dbReference>
<dbReference type="Proteomes" id="UP000464314">
    <property type="component" value="Chromosome"/>
</dbReference>
<dbReference type="GO" id="GO:0022900">
    <property type="term" value="P:electron transport chain"/>
    <property type="evidence" value="ECO:0007669"/>
    <property type="project" value="UniProtKB-UniRule"/>
</dbReference>
<name>A0A6P1TJ19_9FIRM</name>
<dbReference type="PROSITE" id="PS00198">
    <property type="entry name" value="4FE4S_FER_1"/>
    <property type="match status" value="2"/>
</dbReference>
<dbReference type="Gene3D" id="3.30.70.20">
    <property type="match status" value="1"/>
</dbReference>
<dbReference type="SUPFAM" id="SSF142019">
    <property type="entry name" value="Nqo1 FMN-binding domain-like"/>
    <property type="match status" value="1"/>
</dbReference>
<dbReference type="RefSeq" id="WP_161836877.1">
    <property type="nucleotide sequence ID" value="NZ_CP048000.1"/>
</dbReference>
<dbReference type="InterPro" id="IPR019554">
    <property type="entry name" value="Soluble_ligand-bd"/>
</dbReference>
<dbReference type="GO" id="GO:0005886">
    <property type="term" value="C:plasma membrane"/>
    <property type="evidence" value="ECO:0007669"/>
    <property type="project" value="UniProtKB-SubCell"/>
</dbReference>
<dbReference type="InterPro" id="IPR010208">
    <property type="entry name" value="Ion_transpt_RnfC/RsxC"/>
</dbReference>
<feature type="domain" description="4Fe-4S ferredoxin-type" evidence="9">
    <location>
        <begin position="358"/>
        <end position="387"/>
    </location>
</feature>
<evidence type="ECO:0000259" key="9">
    <source>
        <dbReference type="PROSITE" id="PS51379"/>
    </source>
</evidence>
<accession>A0A6P1TJ19</accession>
<dbReference type="InterPro" id="IPR017900">
    <property type="entry name" value="4Fe4S_Fe_S_CS"/>
</dbReference>
<evidence type="ECO:0000256" key="4">
    <source>
        <dbReference type="ARBA" id="ARBA00022737"/>
    </source>
</evidence>
<feature type="binding site" evidence="8">
    <location>
        <position position="370"/>
    </location>
    <ligand>
        <name>[4Fe-4S] cluster</name>
        <dbReference type="ChEBI" id="CHEBI:49883"/>
        <label>1</label>
    </ligand>
</feature>
<dbReference type="EC" id="7.-.-.-" evidence="8"/>
<dbReference type="AlphaFoldDB" id="A0A6P1TJ19"/>
<comment type="subcellular location">
    <subcellularLocation>
        <location evidence="8">Cell membrane</location>
        <topology evidence="8">Peripheral membrane protein</topology>
    </subcellularLocation>
</comment>
<keyword evidence="1 8" id="KW-0813">Transport</keyword>
<evidence type="ECO:0000256" key="2">
    <source>
        <dbReference type="ARBA" id="ARBA00022485"/>
    </source>
</evidence>
<dbReference type="PANTHER" id="PTHR43034:SF2">
    <property type="entry name" value="ION-TRANSLOCATING OXIDOREDUCTASE COMPLEX SUBUNIT C"/>
    <property type="match status" value="1"/>
</dbReference>
<dbReference type="EMBL" id="CP048000">
    <property type="protein sequence ID" value="QHQ60041.1"/>
    <property type="molecule type" value="Genomic_DNA"/>
</dbReference>
<dbReference type="InterPro" id="IPR011538">
    <property type="entry name" value="Nuo51_FMN-bd"/>
</dbReference>
<feature type="binding site" evidence="8">
    <location>
        <position position="406"/>
    </location>
    <ligand>
        <name>[4Fe-4S] cluster</name>
        <dbReference type="ChEBI" id="CHEBI:49883"/>
        <label>2</label>
    </ligand>
</feature>
<comment type="similarity">
    <text evidence="8">Belongs to the 4Fe4S bacterial-type ferredoxin family. RnfC subfamily.</text>
</comment>
<dbReference type="HAMAP" id="MF_00461">
    <property type="entry name" value="RsxC_RnfC"/>
    <property type="match status" value="1"/>
</dbReference>
<dbReference type="NCBIfam" id="TIGR01945">
    <property type="entry name" value="rnfC"/>
    <property type="match status" value="1"/>
</dbReference>
<dbReference type="GO" id="GO:0046872">
    <property type="term" value="F:metal ion binding"/>
    <property type="evidence" value="ECO:0007669"/>
    <property type="project" value="UniProtKB-KW"/>
</dbReference>
<feature type="binding site" evidence="8">
    <location>
        <position position="367"/>
    </location>
    <ligand>
        <name>[4Fe-4S] cluster</name>
        <dbReference type="ChEBI" id="CHEBI:49883"/>
        <label>1</label>
    </ligand>
</feature>
<keyword evidence="8" id="KW-0472">Membrane</keyword>
<dbReference type="Pfam" id="PF12838">
    <property type="entry name" value="Fer4_7"/>
    <property type="match status" value="1"/>
</dbReference>
<dbReference type="GO" id="GO:0051539">
    <property type="term" value="F:4 iron, 4 sulfur cluster binding"/>
    <property type="evidence" value="ECO:0007669"/>
    <property type="project" value="UniProtKB-KW"/>
</dbReference>
<evidence type="ECO:0000256" key="6">
    <source>
        <dbReference type="ARBA" id="ARBA00023004"/>
    </source>
</evidence>
<keyword evidence="8" id="KW-1278">Translocase</keyword>
<dbReference type="Pfam" id="PF10531">
    <property type="entry name" value="SLBB"/>
    <property type="match status" value="1"/>
</dbReference>
<dbReference type="GO" id="GO:0009055">
    <property type="term" value="F:electron transfer activity"/>
    <property type="evidence" value="ECO:0007669"/>
    <property type="project" value="InterPro"/>
</dbReference>
<comment type="subunit">
    <text evidence="8">The complex is composed of six subunits: RnfA, RnfB, RnfC, RnfD, RnfE and RnfG.</text>
</comment>
<keyword evidence="4 8" id="KW-0677">Repeat</keyword>
<dbReference type="InterPro" id="IPR037225">
    <property type="entry name" value="Nuo51_FMN-bd_sf"/>
</dbReference>
<feature type="binding site" evidence="8">
    <location>
        <position position="377"/>
    </location>
    <ligand>
        <name>[4Fe-4S] cluster</name>
        <dbReference type="ChEBI" id="CHEBI:49883"/>
        <label>2</label>
    </ligand>
</feature>
<dbReference type="InterPro" id="IPR026902">
    <property type="entry name" value="RnfC_N"/>
</dbReference>
<feature type="binding site" evidence="8">
    <location>
        <position position="409"/>
    </location>
    <ligand>
        <name>[4Fe-4S] cluster</name>
        <dbReference type="ChEBI" id="CHEBI:49883"/>
        <label>2</label>
    </ligand>
</feature>
<evidence type="ECO:0000313" key="11">
    <source>
        <dbReference type="Proteomes" id="UP000464314"/>
    </source>
</evidence>
<feature type="binding site" evidence="8">
    <location>
        <position position="412"/>
    </location>
    <ligand>
        <name>[4Fe-4S] cluster</name>
        <dbReference type="ChEBI" id="CHEBI:49883"/>
        <label>2</label>
    </ligand>
</feature>
<proteinExistence type="inferred from homology"/>
<organism evidence="10 11">
    <name type="scientific">Anaerocolumna sedimenticola</name>
    <dbReference type="NCBI Taxonomy" id="2696063"/>
    <lineage>
        <taxon>Bacteria</taxon>
        <taxon>Bacillati</taxon>
        <taxon>Bacillota</taxon>
        <taxon>Clostridia</taxon>
        <taxon>Lachnospirales</taxon>
        <taxon>Lachnospiraceae</taxon>
        <taxon>Anaerocolumna</taxon>
    </lineage>
</organism>
<dbReference type="Gene3D" id="3.10.20.600">
    <property type="match status" value="1"/>
</dbReference>
<feature type="binding site" evidence="8">
    <location>
        <position position="416"/>
    </location>
    <ligand>
        <name>[4Fe-4S] cluster</name>
        <dbReference type="ChEBI" id="CHEBI:49883"/>
        <label>1</label>
    </ligand>
</feature>
<dbReference type="KEGG" id="anr:Ana3638_03965"/>
<reference evidence="10 11" key="1">
    <citation type="submission" date="2020-01" db="EMBL/GenBank/DDBJ databases">
        <title>Genome analysis of Anaerocolumna sp. CBA3638.</title>
        <authorList>
            <person name="Kim J."/>
            <person name="Roh S.W."/>
        </authorList>
    </citation>
    <scope>NUCLEOTIDE SEQUENCE [LARGE SCALE GENOMIC DNA]</scope>
    <source>
        <strain evidence="10 11">CBA3638</strain>
    </source>
</reference>
<evidence type="ECO:0000313" key="10">
    <source>
        <dbReference type="EMBL" id="QHQ60041.1"/>
    </source>
</evidence>
<keyword evidence="11" id="KW-1185">Reference proteome</keyword>
<keyword evidence="3 8" id="KW-0479">Metal-binding</keyword>
<sequence length="439" mass="47951">MGAATFKGGIHPYEGKELSKDKPTTVLMPKGEMVYPLAQHIGKPAMPLVSKGDYVLMGQKIGEADGPVSANVISSVSGTVKGIEPRLTVSGTMASAIIIENDNNYKAIEGLGEKRDYTKLNQTEIRDLIKEAGLVGLGGAAFPTHIKLTPKDDNKIDYVIVNAAECEPYLTSDYRMLMEEPEKIVEGLKIELCLFPNAKGIIAIEDNKPDAIEKMQELIKGESRIEVKPLKTKYPQGGERFLIFAATGRKINSSLLPLHAGCIVNNVDTIISIYMAVAESTPLMRRIVTVTGDAIKDPRNFNVKIGTNYRELIEAAGGFNKEPEKVISGGPMMGQALYSLDIPVTKTSSALLAYAKDRASRMQSSACIRCGRCAAACPSRIVPQKLYEFSQRFDSENFIKFNGMECCDCGSCTFVCPAKLNLNQSFKEMRANILSSRKK</sequence>
<feature type="domain" description="4Fe-4S ferredoxin-type" evidence="9">
    <location>
        <begin position="397"/>
        <end position="425"/>
    </location>
</feature>
<keyword evidence="8" id="KW-1003">Cell membrane</keyword>
<evidence type="ECO:0000256" key="7">
    <source>
        <dbReference type="ARBA" id="ARBA00023014"/>
    </source>
</evidence>
<keyword evidence="5 8" id="KW-0249">Electron transport</keyword>
<dbReference type="Gene3D" id="3.40.50.11540">
    <property type="entry name" value="NADH-ubiquinone oxidoreductase 51kDa subunit"/>
    <property type="match status" value="1"/>
</dbReference>
<dbReference type="SUPFAM" id="SSF46548">
    <property type="entry name" value="alpha-helical ferredoxin"/>
    <property type="match status" value="1"/>
</dbReference>
<evidence type="ECO:0000256" key="3">
    <source>
        <dbReference type="ARBA" id="ARBA00022723"/>
    </source>
</evidence>
<keyword evidence="2 8" id="KW-0004">4Fe-4S</keyword>
<keyword evidence="7 8" id="KW-0411">Iron-sulfur</keyword>
<comment type="function">
    <text evidence="8">Part of a membrane-bound complex that couples electron transfer with translocation of ions across the membrane.</text>
</comment>